<evidence type="ECO:0000313" key="2">
    <source>
        <dbReference type="Proteomes" id="UP001200741"/>
    </source>
</evidence>
<reference evidence="1 2" key="1">
    <citation type="submission" date="2021-12" db="EMBL/GenBank/DDBJ databases">
        <title>Genome seq of P8.</title>
        <authorList>
            <person name="Seo T."/>
        </authorList>
    </citation>
    <scope>NUCLEOTIDE SEQUENCE [LARGE SCALE GENOMIC DNA]</scope>
    <source>
        <strain evidence="1 2">P8</strain>
    </source>
</reference>
<protein>
    <recommendedName>
        <fullName evidence="3">Solute-binding protein family 3/N-terminal domain-containing protein</fullName>
    </recommendedName>
</protein>
<comment type="caution">
    <text evidence="1">The sequence shown here is derived from an EMBL/GenBank/DDBJ whole genome shotgun (WGS) entry which is preliminary data.</text>
</comment>
<accession>A0ABS8XU71</accession>
<keyword evidence="2" id="KW-1185">Reference proteome</keyword>
<proteinExistence type="predicted"/>
<evidence type="ECO:0008006" key="3">
    <source>
        <dbReference type="Google" id="ProtNLM"/>
    </source>
</evidence>
<dbReference type="SUPFAM" id="SSF53850">
    <property type="entry name" value="Periplasmic binding protein-like II"/>
    <property type="match status" value="1"/>
</dbReference>
<dbReference type="EMBL" id="JAJTWU010000003">
    <property type="protein sequence ID" value="MCE4554763.1"/>
    <property type="molecule type" value="Genomic_DNA"/>
</dbReference>
<dbReference type="Proteomes" id="UP001200741">
    <property type="component" value="Unassembled WGS sequence"/>
</dbReference>
<organism evidence="1 2">
    <name type="scientific">Pelomonas cellulosilytica</name>
    <dbReference type="NCBI Taxonomy" id="2906762"/>
    <lineage>
        <taxon>Bacteria</taxon>
        <taxon>Pseudomonadati</taxon>
        <taxon>Pseudomonadota</taxon>
        <taxon>Betaproteobacteria</taxon>
        <taxon>Burkholderiales</taxon>
        <taxon>Sphaerotilaceae</taxon>
        <taxon>Roseateles</taxon>
    </lineage>
</organism>
<name>A0ABS8XU71_9BURK</name>
<dbReference type="RefSeq" id="WP_233371772.1">
    <property type="nucleotide sequence ID" value="NZ_JAJTWU010000003.1"/>
</dbReference>
<evidence type="ECO:0000313" key="1">
    <source>
        <dbReference type="EMBL" id="MCE4554763.1"/>
    </source>
</evidence>
<sequence length="283" mass="31689">MPALLAARPAWALDLVVTLRAPDSENDLRNAYVRDAVQLALEKTQPTDGGFRLSISPLMNKRRALLEASRRLLPNFLVTTGPDLARPAGLAPVLFPIHLGTNRYRVCFMHAGRRAAIRAADTLAAVARLRHVQGRDWPDVAVLRANGFSVREVGTYDALFEMVALGRADLFCRNVLEIGHEMRTHAGMHGLALDDSLLLSYDLPQYLYTHPDNRPVIDRLERGLRMAFADGSLPALLRRYLKPSLAQLDLPRRRLFTLSPPSGQTVEMNDKPFQIDLLAKSWR</sequence>
<gene>
    <name evidence="1" type="ORF">LXT13_09995</name>
</gene>